<accession>A0A919BI06</accession>
<dbReference type="RefSeq" id="WP_189770051.1">
    <property type="nucleotide sequence ID" value="NZ_BNCK01000004.1"/>
</dbReference>
<gene>
    <name evidence="1" type="ORF">GCM10017161_20670</name>
</gene>
<evidence type="ECO:0000313" key="1">
    <source>
        <dbReference type="EMBL" id="GHF92418.1"/>
    </source>
</evidence>
<evidence type="ECO:0000313" key="2">
    <source>
        <dbReference type="Proteomes" id="UP000623842"/>
    </source>
</evidence>
<sequence>MASNKVVQFEAKVLKPKQSSEGDSWGFVVLPIEISNVFPRRGRTSANVLVNKHQFQQLLEPDGNKSHWLKLTEYNLNAASIHYGEQVTLTLSPVLVEPEPELSPNLKAALDSAPKALATWELTSNTAKIDWLHWISSAKQETTQIKRINQAVDMLSEGKKRVCCFDSSGFYSKSFSAPIAAD</sequence>
<name>A0A919BI06_9GAMM</name>
<reference evidence="1" key="2">
    <citation type="submission" date="2020-09" db="EMBL/GenBank/DDBJ databases">
        <authorList>
            <person name="Sun Q."/>
            <person name="Kim S."/>
        </authorList>
    </citation>
    <scope>NUCLEOTIDE SEQUENCE</scope>
    <source>
        <strain evidence="1">KCTC 42731</strain>
    </source>
</reference>
<dbReference type="Pfam" id="PF13376">
    <property type="entry name" value="OmdA"/>
    <property type="match status" value="1"/>
</dbReference>
<dbReference type="Gene3D" id="2.40.30.100">
    <property type="entry name" value="AF2212/PG0164-like"/>
    <property type="match status" value="1"/>
</dbReference>
<keyword evidence="2" id="KW-1185">Reference proteome</keyword>
<evidence type="ECO:0008006" key="3">
    <source>
        <dbReference type="Google" id="ProtNLM"/>
    </source>
</evidence>
<dbReference type="AlphaFoldDB" id="A0A919BI06"/>
<organism evidence="1 2">
    <name type="scientific">Thalassotalea marina</name>
    <dbReference type="NCBI Taxonomy" id="1673741"/>
    <lineage>
        <taxon>Bacteria</taxon>
        <taxon>Pseudomonadati</taxon>
        <taxon>Pseudomonadota</taxon>
        <taxon>Gammaproteobacteria</taxon>
        <taxon>Alteromonadales</taxon>
        <taxon>Colwelliaceae</taxon>
        <taxon>Thalassotalea</taxon>
    </lineage>
</organism>
<dbReference type="SUPFAM" id="SSF141694">
    <property type="entry name" value="AF2212/PG0164-like"/>
    <property type="match status" value="1"/>
</dbReference>
<dbReference type="Proteomes" id="UP000623842">
    <property type="component" value="Unassembled WGS sequence"/>
</dbReference>
<reference evidence="1" key="1">
    <citation type="journal article" date="2014" name="Int. J. Syst. Evol. Microbiol.">
        <title>Complete genome sequence of Corynebacterium casei LMG S-19264T (=DSM 44701T), isolated from a smear-ripened cheese.</title>
        <authorList>
            <consortium name="US DOE Joint Genome Institute (JGI-PGF)"/>
            <person name="Walter F."/>
            <person name="Albersmeier A."/>
            <person name="Kalinowski J."/>
            <person name="Ruckert C."/>
        </authorList>
    </citation>
    <scope>NUCLEOTIDE SEQUENCE</scope>
    <source>
        <strain evidence="1">KCTC 42731</strain>
    </source>
</reference>
<proteinExistence type="predicted"/>
<dbReference type="EMBL" id="BNCK01000004">
    <property type="protein sequence ID" value="GHF92418.1"/>
    <property type="molecule type" value="Genomic_DNA"/>
</dbReference>
<dbReference type="InterPro" id="IPR015018">
    <property type="entry name" value="DUF1905"/>
</dbReference>
<comment type="caution">
    <text evidence="1">The sequence shown here is derived from an EMBL/GenBank/DDBJ whole genome shotgun (WGS) entry which is preliminary data.</text>
</comment>
<dbReference type="Pfam" id="PF08922">
    <property type="entry name" value="DUF1905"/>
    <property type="match status" value="1"/>
</dbReference>
<protein>
    <recommendedName>
        <fullName evidence="3">DUF1905 domain-containing protein</fullName>
    </recommendedName>
</protein>
<dbReference type="InterPro" id="IPR037079">
    <property type="entry name" value="AF2212/PG0164-like_sf"/>
</dbReference>